<evidence type="ECO:0000256" key="11">
    <source>
        <dbReference type="ARBA" id="ARBA00030762"/>
    </source>
</evidence>
<dbReference type="EMBL" id="UGTA01000001">
    <property type="protein sequence ID" value="SUB59775.1"/>
    <property type="molecule type" value="Genomic_DNA"/>
</dbReference>
<dbReference type="PROSITE" id="PS00966">
    <property type="entry name" value="PMI_I_2"/>
    <property type="match status" value="1"/>
</dbReference>
<dbReference type="NCBIfam" id="TIGR00218">
    <property type="entry name" value="manA"/>
    <property type="match status" value="1"/>
</dbReference>
<dbReference type="CDD" id="cd07011">
    <property type="entry name" value="cupin_PMI_type_I_N"/>
    <property type="match status" value="1"/>
</dbReference>
<dbReference type="InterPro" id="IPR001250">
    <property type="entry name" value="Man6P_Isoase-1"/>
</dbReference>
<dbReference type="InterPro" id="IPR018050">
    <property type="entry name" value="Pmannose_isomerase-type1_CS"/>
</dbReference>
<comment type="subcellular location">
    <subcellularLocation>
        <location evidence="2">Cytoplasm</location>
    </subcellularLocation>
</comment>
<evidence type="ECO:0000256" key="2">
    <source>
        <dbReference type="ARBA" id="ARBA00004496"/>
    </source>
</evidence>
<dbReference type="GO" id="GO:0005975">
    <property type="term" value="P:carbohydrate metabolic process"/>
    <property type="evidence" value="ECO:0007669"/>
    <property type="project" value="InterPro"/>
</dbReference>
<dbReference type="Pfam" id="PF20511">
    <property type="entry name" value="PMI_typeI_cat"/>
    <property type="match status" value="1"/>
</dbReference>
<evidence type="ECO:0000256" key="1">
    <source>
        <dbReference type="ARBA" id="ARBA00000757"/>
    </source>
</evidence>
<comment type="similarity">
    <text evidence="3">Belongs to the mannose-6-phosphate isomerase type 1 family.</text>
</comment>
<comment type="catalytic activity">
    <reaction evidence="1">
        <text>D-mannose 6-phosphate = D-fructose 6-phosphate</text>
        <dbReference type="Rhea" id="RHEA:12356"/>
        <dbReference type="ChEBI" id="CHEBI:58735"/>
        <dbReference type="ChEBI" id="CHEBI:61527"/>
        <dbReference type="EC" id="5.3.1.8"/>
    </reaction>
</comment>
<dbReference type="EC" id="5.3.1.8" evidence="4"/>
<evidence type="ECO:0000313" key="18">
    <source>
        <dbReference type="Proteomes" id="UP000255417"/>
    </source>
</evidence>
<evidence type="ECO:0000256" key="13">
    <source>
        <dbReference type="PIRSR" id="PIRSR001480-1"/>
    </source>
</evidence>
<evidence type="ECO:0000256" key="7">
    <source>
        <dbReference type="ARBA" id="ARBA00022723"/>
    </source>
</evidence>
<evidence type="ECO:0000256" key="9">
    <source>
        <dbReference type="ARBA" id="ARBA00023235"/>
    </source>
</evidence>
<dbReference type="Proteomes" id="UP000255417">
    <property type="component" value="Unassembled WGS sequence"/>
</dbReference>
<dbReference type="InterPro" id="IPR046457">
    <property type="entry name" value="PMI_typeI_cat"/>
</dbReference>
<keyword evidence="6" id="KW-0963">Cytoplasm</keyword>
<keyword evidence="18" id="KW-1185">Reference proteome</keyword>
<keyword evidence="9 17" id="KW-0413">Isomerase</keyword>
<accession>A0A379CDH4</accession>
<evidence type="ECO:0000256" key="14">
    <source>
        <dbReference type="PIRSR" id="PIRSR001480-2"/>
    </source>
</evidence>
<dbReference type="GO" id="GO:0005829">
    <property type="term" value="C:cytosol"/>
    <property type="evidence" value="ECO:0007669"/>
    <property type="project" value="TreeGrafter"/>
</dbReference>
<reference evidence="17 18" key="1">
    <citation type="submission" date="2018-06" db="EMBL/GenBank/DDBJ databases">
        <authorList>
            <consortium name="Pathogen Informatics"/>
            <person name="Doyle S."/>
        </authorList>
    </citation>
    <scope>NUCLEOTIDE SEQUENCE [LARGE SCALE GENOMIC DNA]</scope>
    <source>
        <strain evidence="17 18">NCTC12872</strain>
    </source>
</reference>
<dbReference type="PRINTS" id="PR00714">
    <property type="entry name" value="MAN6PISMRASE"/>
</dbReference>
<evidence type="ECO:0000259" key="16">
    <source>
        <dbReference type="Pfam" id="PF21621"/>
    </source>
</evidence>
<evidence type="ECO:0000256" key="6">
    <source>
        <dbReference type="ARBA" id="ARBA00022490"/>
    </source>
</evidence>
<feature type="domain" description="Phosphomannose isomerase type I catalytic" evidence="15">
    <location>
        <begin position="5"/>
        <end position="151"/>
    </location>
</feature>
<feature type="binding site" evidence="14">
    <location>
        <position position="100"/>
    </location>
    <ligand>
        <name>Zn(2+)</name>
        <dbReference type="ChEBI" id="CHEBI:29105"/>
    </ligand>
</feature>
<dbReference type="PROSITE" id="PS00965">
    <property type="entry name" value="PMI_I_1"/>
    <property type="match status" value="1"/>
</dbReference>
<dbReference type="Gene3D" id="1.10.441.10">
    <property type="entry name" value="Phosphomannose Isomerase, domain 2"/>
    <property type="match status" value="1"/>
</dbReference>
<feature type="binding site" evidence="14">
    <location>
        <position position="135"/>
    </location>
    <ligand>
        <name>Zn(2+)</name>
        <dbReference type="ChEBI" id="CHEBI:29105"/>
    </ligand>
</feature>
<dbReference type="PANTHER" id="PTHR10309:SF0">
    <property type="entry name" value="MANNOSE-6-PHOSPHATE ISOMERASE"/>
    <property type="match status" value="1"/>
</dbReference>
<dbReference type="GO" id="GO:0008270">
    <property type="term" value="F:zinc ion binding"/>
    <property type="evidence" value="ECO:0007669"/>
    <property type="project" value="InterPro"/>
</dbReference>
<evidence type="ECO:0000256" key="4">
    <source>
        <dbReference type="ARBA" id="ARBA00011956"/>
    </source>
</evidence>
<dbReference type="PIRSF" id="PIRSF001480">
    <property type="entry name" value="Mannose-6-phosphate_isomerase"/>
    <property type="match status" value="1"/>
</dbReference>
<protein>
    <recommendedName>
        <fullName evidence="5">Mannose-6-phosphate isomerase</fullName>
        <ecNumber evidence="4">5.3.1.8</ecNumber>
    </recommendedName>
    <alternativeName>
        <fullName evidence="10">Phosphohexomutase</fullName>
    </alternativeName>
    <alternativeName>
        <fullName evidence="11">Phosphomannose isomerase</fullName>
    </alternativeName>
</protein>
<keyword evidence="8 14" id="KW-0862">Zinc</keyword>
<dbReference type="RefSeq" id="WP_115316228.1">
    <property type="nucleotide sequence ID" value="NZ_LWIF01000001.1"/>
</dbReference>
<keyword evidence="7 14" id="KW-0479">Metal-binding</keyword>
<evidence type="ECO:0000313" key="17">
    <source>
        <dbReference type="EMBL" id="SUB59775.1"/>
    </source>
</evidence>
<evidence type="ECO:0000259" key="15">
    <source>
        <dbReference type="Pfam" id="PF20511"/>
    </source>
</evidence>
<dbReference type="GO" id="GO:0004476">
    <property type="term" value="F:mannose-6-phosphate isomerase activity"/>
    <property type="evidence" value="ECO:0007669"/>
    <property type="project" value="UniProtKB-EC"/>
</dbReference>
<dbReference type="InterPro" id="IPR049071">
    <property type="entry name" value="MPI_cupin_dom"/>
</dbReference>
<dbReference type="PANTHER" id="PTHR10309">
    <property type="entry name" value="MANNOSE-6-PHOSPHATE ISOMERASE"/>
    <property type="match status" value="1"/>
</dbReference>
<dbReference type="InterPro" id="IPR016305">
    <property type="entry name" value="Mannose-6-P_Isomerase"/>
</dbReference>
<feature type="binding site" evidence="14">
    <location>
        <position position="263"/>
    </location>
    <ligand>
        <name>Zn(2+)</name>
        <dbReference type="ChEBI" id="CHEBI:29105"/>
    </ligand>
</feature>
<evidence type="ECO:0000256" key="5">
    <source>
        <dbReference type="ARBA" id="ARBA00018236"/>
    </source>
</evidence>
<proteinExistence type="inferred from homology"/>
<name>A0A379CDH4_9PAST</name>
<organism evidence="17 18">
    <name type="scientific">Phocoenobacter uteri</name>
    <dbReference type="NCBI Taxonomy" id="146806"/>
    <lineage>
        <taxon>Bacteria</taxon>
        <taxon>Pseudomonadati</taxon>
        <taxon>Pseudomonadota</taxon>
        <taxon>Gammaproteobacteria</taxon>
        <taxon>Pasteurellales</taxon>
        <taxon>Pasteurellaceae</taxon>
        <taxon>Phocoenobacter</taxon>
    </lineage>
</organism>
<comment type="function">
    <text evidence="12">Involved in the conversion of glucose to GDP-L-fucose, which can be converted to L-fucose, a capsular polysaccharide.</text>
</comment>
<feature type="domain" description="Mannose-6-phosphate isomerase cupin" evidence="16">
    <location>
        <begin position="317"/>
        <end position="393"/>
    </location>
</feature>
<comment type="cofactor">
    <cofactor evidence="14">
        <name>Zn(2+)</name>
        <dbReference type="ChEBI" id="CHEBI:29105"/>
    </cofactor>
    <text evidence="14">Binds 1 zinc ion per subunit.</text>
</comment>
<feature type="binding site" evidence="14">
    <location>
        <position position="98"/>
    </location>
    <ligand>
        <name>Zn(2+)</name>
        <dbReference type="ChEBI" id="CHEBI:29105"/>
    </ligand>
</feature>
<evidence type="ECO:0000256" key="12">
    <source>
        <dbReference type="ARBA" id="ARBA00058469"/>
    </source>
</evidence>
<dbReference type="Pfam" id="PF21621">
    <property type="entry name" value="MPI_cupin_dom"/>
    <property type="match status" value="1"/>
</dbReference>
<evidence type="ECO:0000256" key="3">
    <source>
        <dbReference type="ARBA" id="ARBA00010772"/>
    </source>
</evidence>
<dbReference type="InterPro" id="IPR011051">
    <property type="entry name" value="RmlC_Cupin_sf"/>
</dbReference>
<dbReference type="GO" id="GO:0009298">
    <property type="term" value="P:GDP-mannose biosynthetic process"/>
    <property type="evidence" value="ECO:0007669"/>
    <property type="project" value="InterPro"/>
</dbReference>
<dbReference type="Gene3D" id="2.60.120.10">
    <property type="entry name" value="Jelly Rolls"/>
    <property type="match status" value="2"/>
</dbReference>
<dbReference type="AlphaFoldDB" id="A0A379CDH4"/>
<dbReference type="SUPFAM" id="SSF51182">
    <property type="entry name" value="RmlC-like cupins"/>
    <property type="match status" value="1"/>
</dbReference>
<sequence>MQKYLFKLDNVIQNYSWGSKTSLAKLFDIANPNNQPQAELWMGAHSNGCSKNAETGELLSELINQDIANYLGNQTASCFGELPFLFKVLCAAEPLSIQVHPNKANAELGFSKENKLGIDLKAPNRNYKDPNHKPELVYALTKYKAMNGFRPIEQIIALFEEMNLAPLTDSFSRFKDQPNSEGLKLFFKEIMSLSEAQKQVTLKALFERLKQGSETEQGKQAVKYIHHFAQFYSNDIGLLSPLLFNLVELQPNEAMFLYAETPHAYIEGTGLEIMANSDNVLRAGLTPKYIDVPELIANTKFESILPERIKMQPNAENEYPIPVDDFKFAIINVQKQAKNIPLNSAEILFCIEGNICVSSFGKEIMLKKGESVFVGYCLGNYQLTGLGIIARAYC</sequence>
<feature type="active site" evidence="13">
    <location>
        <position position="282"/>
    </location>
</feature>
<evidence type="ECO:0000256" key="8">
    <source>
        <dbReference type="ARBA" id="ARBA00022833"/>
    </source>
</evidence>
<evidence type="ECO:0000256" key="10">
    <source>
        <dbReference type="ARBA" id="ARBA00029741"/>
    </source>
</evidence>
<dbReference type="FunFam" id="2.60.120.10:FF:000030">
    <property type="entry name" value="Mannose-6-phosphate isomerase ManA"/>
    <property type="match status" value="1"/>
</dbReference>
<dbReference type="InterPro" id="IPR014710">
    <property type="entry name" value="RmlC-like_jellyroll"/>
</dbReference>
<gene>
    <name evidence="17" type="primary">manA</name>
    <name evidence="17" type="ORF">NCTC12872_01822</name>
</gene>
<dbReference type="OrthoDB" id="9792649at2"/>